<dbReference type="GO" id="GO:0006357">
    <property type="term" value="P:regulation of transcription by RNA polymerase II"/>
    <property type="evidence" value="ECO:0007669"/>
    <property type="project" value="InterPro"/>
</dbReference>
<keyword evidence="6" id="KW-1185">Reference proteome</keyword>
<keyword evidence="4" id="KW-0804">Transcription</keyword>
<comment type="caution">
    <text evidence="5">The sequence shown here is derived from an EMBL/GenBank/DDBJ whole genome shotgun (WGS) entry which is preliminary data.</text>
</comment>
<dbReference type="GO" id="GO:0003712">
    <property type="term" value="F:transcription coregulator activity"/>
    <property type="evidence" value="ECO:0007669"/>
    <property type="project" value="InterPro"/>
</dbReference>
<evidence type="ECO:0000256" key="2">
    <source>
        <dbReference type="ARBA" id="ARBA00010743"/>
    </source>
</evidence>
<dbReference type="InterPro" id="IPR013921">
    <property type="entry name" value="Mediator_Med20"/>
</dbReference>
<comment type="subcellular location">
    <subcellularLocation>
        <location evidence="1 4">Nucleus</location>
    </subcellularLocation>
</comment>
<name>A0AAN6RKG3_9PLEO</name>
<proteinExistence type="inferred from homology"/>
<organism evidence="5 6">
    <name type="scientific">Pseudopithomyces chartarum</name>
    <dbReference type="NCBI Taxonomy" id="1892770"/>
    <lineage>
        <taxon>Eukaryota</taxon>
        <taxon>Fungi</taxon>
        <taxon>Dikarya</taxon>
        <taxon>Ascomycota</taxon>
        <taxon>Pezizomycotina</taxon>
        <taxon>Dothideomycetes</taxon>
        <taxon>Pleosporomycetidae</taxon>
        <taxon>Pleosporales</taxon>
        <taxon>Massarineae</taxon>
        <taxon>Didymosphaeriaceae</taxon>
        <taxon>Pseudopithomyces</taxon>
    </lineage>
</organism>
<protein>
    <recommendedName>
        <fullName evidence="4">Mediator of RNA polymerase II transcription subunit 20</fullName>
    </recommendedName>
    <alternativeName>
        <fullName evidence="4">Mediator complex subunit 20</fullName>
    </alternativeName>
</protein>
<dbReference type="GO" id="GO:0016592">
    <property type="term" value="C:mediator complex"/>
    <property type="evidence" value="ECO:0007669"/>
    <property type="project" value="InterPro"/>
</dbReference>
<dbReference type="Pfam" id="PF08612">
    <property type="entry name" value="Med20"/>
    <property type="match status" value="1"/>
</dbReference>
<keyword evidence="3 4" id="KW-0539">Nucleus</keyword>
<comment type="similarity">
    <text evidence="2 4">Belongs to the Mediator complex subunit 20 family.</text>
</comment>
<evidence type="ECO:0000256" key="4">
    <source>
        <dbReference type="RuleBase" id="RU364152"/>
    </source>
</evidence>
<gene>
    <name evidence="4" type="primary">MED20</name>
    <name evidence="5" type="ORF">GRF29_28g2910963</name>
</gene>
<dbReference type="AlphaFoldDB" id="A0AAN6RKG3"/>
<accession>A0AAN6RKG3</accession>
<keyword evidence="4" id="KW-0010">Activator</keyword>
<keyword evidence="4" id="KW-0805">Transcription regulation</keyword>
<reference evidence="5 6" key="1">
    <citation type="submission" date="2021-02" db="EMBL/GenBank/DDBJ databases">
        <title>Genome assembly of Pseudopithomyces chartarum.</title>
        <authorList>
            <person name="Jauregui R."/>
            <person name="Singh J."/>
            <person name="Voisey C."/>
        </authorList>
    </citation>
    <scope>NUCLEOTIDE SEQUENCE [LARGE SCALE GENOMIC DNA]</scope>
    <source>
        <strain evidence="5 6">AGR01</strain>
    </source>
</reference>
<sequence>MRYHGLYYIPNQGAQLTASQDFIKQIVSGIETSYPRADAAGAWTLSHRMLRDVPPYKEHGQTDYVHAYQHLLHVSTVSPDRTYNLIQHPPQTTQNGIPQVEIASIPLTQTDTHFAFLVNQLPLLWVPQRVLDLPNGKIYQAGEFQIHIGELRSRRQASTGVPTSPAVLVCISTTVGGPDDEAENSSSVAEESITDFGYAQESIRELWNTIKKDASFSRADIREFMQLTQDFGNDKELAREAVVRMWCAALSPRT</sequence>
<evidence type="ECO:0000256" key="3">
    <source>
        <dbReference type="ARBA" id="ARBA00023242"/>
    </source>
</evidence>
<evidence type="ECO:0000256" key="1">
    <source>
        <dbReference type="ARBA" id="ARBA00004123"/>
    </source>
</evidence>
<evidence type="ECO:0000313" key="6">
    <source>
        <dbReference type="Proteomes" id="UP001280581"/>
    </source>
</evidence>
<comment type="subunit">
    <text evidence="4">Component of the Mediator complex.</text>
</comment>
<dbReference type="Proteomes" id="UP001280581">
    <property type="component" value="Unassembled WGS sequence"/>
</dbReference>
<comment type="function">
    <text evidence="4">Component of the Mediator complex, a coactivator involved in the regulated transcription of nearly all RNA polymerase II-dependent genes. Mediator functions as a bridge to convey information from gene-specific regulatory proteins to the basal RNA polymerase II transcription machinery. Mediator is recruited to promoters by direct interactions with regulatory proteins and serves as a scaffold for the assembly of a functional preinitiation complex with RNA polymerase II and the general transcription factors.</text>
</comment>
<evidence type="ECO:0000313" key="5">
    <source>
        <dbReference type="EMBL" id="KAK3214356.1"/>
    </source>
</evidence>
<dbReference type="EMBL" id="WVTA01000004">
    <property type="protein sequence ID" value="KAK3214356.1"/>
    <property type="molecule type" value="Genomic_DNA"/>
</dbReference>